<comment type="function">
    <text evidence="10">Interacts with outer membrane receptor proteins that carry out high-affinity binding and energy dependent uptake into the periplasmic space of specific substrates. It could act to transduce energy from the cytoplasmic membrane to specific energy-requiring processes in the outer membrane, resulting in the release into the periplasm of ligands bound by these outer membrane proteins.</text>
</comment>
<dbReference type="PRINTS" id="PR01374">
    <property type="entry name" value="TONBPROTEIN"/>
</dbReference>
<evidence type="ECO:0000256" key="2">
    <source>
        <dbReference type="ARBA" id="ARBA00006555"/>
    </source>
</evidence>
<dbReference type="PANTHER" id="PTHR33446">
    <property type="entry name" value="PROTEIN TONB-RELATED"/>
    <property type="match status" value="1"/>
</dbReference>
<evidence type="ECO:0000256" key="6">
    <source>
        <dbReference type="ARBA" id="ARBA00022692"/>
    </source>
</evidence>
<dbReference type="PROSITE" id="PS52015">
    <property type="entry name" value="TONB_CTD"/>
    <property type="match status" value="1"/>
</dbReference>
<keyword evidence="9" id="KW-0472">Membrane</keyword>
<keyword evidence="4 10" id="KW-1003">Cell membrane</keyword>
<reference evidence="13 14" key="1">
    <citation type="submission" date="2023-07" db="EMBL/GenBank/DDBJ databases">
        <title>Sorghum-associated microbial communities from plants grown in Nebraska, USA.</title>
        <authorList>
            <person name="Schachtman D."/>
        </authorList>
    </citation>
    <scope>NUCLEOTIDE SEQUENCE [LARGE SCALE GENOMIC DNA]</scope>
    <source>
        <strain evidence="13 14">4138</strain>
    </source>
</reference>
<keyword evidence="6" id="KW-0812">Transmembrane</keyword>
<evidence type="ECO:0000256" key="1">
    <source>
        <dbReference type="ARBA" id="ARBA00004383"/>
    </source>
</evidence>
<gene>
    <name evidence="13" type="ORF">J2W69_003811</name>
</gene>
<comment type="subcellular location">
    <subcellularLocation>
        <location evidence="1 10">Cell inner membrane</location>
        <topology evidence="1 10">Single-pass membrane protein</topology>
        <orientation evidence="1 10">Periplasmic side</orientation>
    </subcellularLocation>
</comment>
<dbReference type="Pfam" id="PF03544">
    <property type="entry name" value="TonB_C"/>
    <property type="match status" value="1"/>
</dbReference>
<evidence type="ECO:0000256" key="5">
    <source>
        <dbReference type="ARBA" id="ARBA00022519"/>
    </source>
</evidence>
<evidence type="ECO:0000256" key="7">
    <source>
        <dbReference type="ARBA" id="ARBA00022927"/>
    </source>
</evidence>
<keyword evidence="5 10" id="KW-0997">Cell inner membrane</keyword>
<comment type="similarity">
    <text evidence="2 10">Belongs to the TonB family.</text>
</comment>
<evidence type="ECO:0000259" key="12">
    <source>
        <dbReference type="PROSITE" id="PS52015"/>
    </source>
</evidence>
<keyword evidence="10" id="KW-0735">Signal-anchor</keyword>
<evidence type="ECO:0000256" key="10">
    <source>
        <dbReference type="RuleBase" id="RU362123"/>
    </source>
</evidence>
<evidence type="ECO:0000256" key="3">
    <source>
        <dbReference type="ARBA" id="ARBA00022448"/>
    </source>
</evidence>
<dbReference type="InterPro" id="IPR037682">
    <property type="entry name" value="TonB_C"/>
</dbReference>
<dbReference type="Proteomes" id="UP001257909">
    <property type="component" value="Unassembled WGS sequence"/>
</dbReference>
<dbReference type="NCBIfam" id="TIGR01352">
    <property type="entry name" value="tonB_Cterm"/>
    <property type="match status" value="1"/>
</dbReference>
<evidence type="ECO:0000256" key="8">
    <source>
        <dbReference type="ARBA" id="ARBA00022989"/>
    </source>
</evidence>
<evidence type="ECO:0000256" key="4">
    <source>
        <dbReference type="ARBA" id="ARBA00022475"/>
    </source>
</evidence>
<dbReference type="SUPFAM" id="SSF74653">
    <property type="entry name" value="TolA/TonB C-terminal domain"/>
    <property type="match status" value="1"/>
</dbReference>
<dbReference type="PANTHER" id="PTHR33446:SF14">
    <property type="entry name" value="PROTEIN TONB"/>
    <property type="match status" value="1"/>
</dbReference>
<evidence type="ECO:0000256" key="9">
    <source>
        <dbReference type="ARBA" id="ARBA00023136"/>
    </source>
</evidence>
<feature type="domain" description="TonB C-terminal" evidence="12">
    <location>
        <begin position="115"/>
        <end position="208"/>
    </location>
</feature>
<dbReference type="EMBL" id="JAVDWR010000023">
    <property type="protein sequence ID" value="MDR7122833.1"/>
    <property type="molecule type" value="Genomic_DNA"/>
</dbReference>
<proteinExistence type="inferred from homology"/>
<keyword evidence="14" id="KW-1185">Reference proteome</keyword>
<sequence length="208" mass="22763">MNTMDTSTDRAKLMAAAIPALLITFLLFALMQQLIGADRVSIRPGPTAIEHELHEPRKDSPANTIIRTLPEPQKPVARPESMAGETTGDSGPLLELSVEPVLPSLDLGGSSEFIQMDKTATAMVRIDPRYPAEAAKNGIEGWVKLSFSIDVTGAVIDVEVLDAEPKRIFDREAVKALRSWKYQPQMSNGKAVVQRNLQVQLDFSLDKA</sequence>
<dbReference type="InterPro" id="IPR051045">
    <property type="entry name" value="TonB-dependent_transducer"/>
</dbReference>
<protein>
    <recommendedName>
        <fullName evidence="10">Protein TonB</fullName>
    </recommendedName>
</protein>
<keyword evidence="7 10" id="KW-0653">Protein transport</keyword>
<comment type="caution">
    <text evidence="13">The sequence shown here is derived from an EMBL/GenBank/DDBJ whole genome shotgun (WGS) entry which is preliminary data.</text>
</comment>
<evidence type="ECO:0000256" key="11">
    <source>
        <dbReference type="SAM" id="MobiDB-lite"/>
    </source>
</evidence>
<dbReference type="InterPro" id="IPR006260">
    <property type="entry name" value="TonB/TolA_C"/>
</dbReference>
<name>A0ABU1W4H1_9GAMM</name>
<dbReference type="Gene3D" id="3.30.1150.10">
    <property type="match status" value="1"/>
</dbReference>
<accession>A0ABU1W4H1</accession>
<keyword evidence="8" id="KW-1133">Transmembrane helix</keyword>
<dbReference type="InterPro" id="IPR003538">
    <property type="entry name" value="TonB"/>
</dbReference>
<feature type="region of interest" description="Disordered" evidence="11">
    <location>
        <begin position="72"/>
        <end position="93"/>
    </location>
</feature>
<dbReference type="RefSeq" id="WP_310281394.1">
    <property type="nucleotide sequence ID" value="NZ_JAVDWR010000023.1"/>
</dbReference>
<organism evidence="13 14">
    <name type="scientific">Rheinheimera soli</name>
    <dbReference type="NCBI Taxonomy" id="443616"/>
    <lineage>
        <taxon>Bacteria</taxon>
        <taxon>Pseudomonadati</taxon>
        <taxon>Pseudomonadota</taxon>
        <taxon>Gammaproteobacteria</taxon>
        <taxon>Chromatiales</taxon>
        <taxon>Chromatiaceae</taxon>
        <taxon>Rheinheimera</taxon>
    </lineage>
</organism>
<keyword evidence="3 10" id="KW-0813">Transport</keyword>
<evidence type="ECO:0000313" key="14">
    <source>
        <dbReference type="Proteomes" id="UP001257909"/>
    </source>
</evidence>
<evidence type="ECO:0000313" key="13">
    <source>
        <dbReference type="EMBL" id="MDR7122833.1"/>
    </source>
</evidence>